<name>A0A7W7C7L8_9PSEU</name>
<comment type="caution">
    <text evidence="1">The sequence shown here is derived from an EMBL/GenBank/DDBJ whole genome shotgun (WGS) entry which is preliminary data.</text>
</comment>
<dbReference type="AlphaFoldDB" id="A0A7W7C7L8"/>
<sequence>MGMVRFNREALEGCRTTVAGQAGQFGAVGDGFPKAASNAAMFGKLADSGAFAQAMDALDRSMNEDFNAAEVLLGKIERALDAVQRTVEDTERANADGVRR</sequence>
<dbReference type="EMBL" id="JACHMH010000001">
    <property type="protein sequence ID" value="MBB4674733.1"/>
    <property type="molecule type" value="Genomic_DNA"/>
</dbReference>
<accession>A0A7W7C7L8</accession>
<keyword evidence="2" id="KW-1185">Reference proteome</keyword>
<dbReference type="RefSeq" id="WP_185000819.1">
    <property type="nucleotide sequence ID" value="NZ_BAAAUI010000024.1"/>
</dbReference>
<gene>
    <name evidence="1" type="ORF">HNR67_000851</name>
</gene>
<evidence type="ECO:0000313" key="1">
    <source>
        <dbReference type="EMBL" id="MBB4674733.1"/>
    </source>
</evidence>
<protein>
    <submittedName>
        <fullName evidence="1">Uncharacterized protein</fullName>
    </submittedName>
</protein>
<evidence type="ECO:0000313" key="2">
    <source>
        <dbReference type="Proteomes" id="UP000533598"/>
    </source>
</evidence>
<organism evidence="1 2">
    <name type="scientific">Crossiella cryophila</name>
    <dbReference type="NCBI Taxonomy" id="43355"/>
    <lineage>
        <taxon>Bacteria</taxon>
        <taxon>Bacillati</taxon>
        <taxon>Actinomycetota</taxon>
        <taxon>Actinomycetes</taxon>
        <taxon>Pseudonocardiales</taxon>
        <taxon>Pseudonocardiaceae</taxon>
        <taxon>Crossiella</taxon>
    </lineage>
</organism>
<dbReference type="Proteomes" id="UP000533598">
    <property type="component" value="Unassembled WGS sequence"/>
</dbReference>
<proteinExistence type="predicted"/>
<reference evidence="1 2" key="1">
    <citation type="submission" date="2020-08" db="EMBL/GenBank/DDBJ databases">
        <title>Sequencing the genomes of 1000 actinobacteria strains.</title>
        <authorList>
            <person name="Klenk H.-P."/>
        </authorList>
    </citation>
    <scope>NUCLEOTIDE SEQUENCE [LARGE SCALE GENOMIC DNA]</scope>
    <source>
        <strain evidence="1 2">DSM 44230</strain>
    </source>
</reference>